<proteinExistence type="predicted"/>
<reference evidence="2" key="1">
    <citation type="journal article" date="2019" name="Nat. Commun.">
        <title>The genome of broomcorn millet.</title>
        <authorList>
            <person name="Zou C."/>
            <person name="Miki D."/>
            <person name="Li D."/>
            <person name="Tang Q."/>
            <person name="Xiao L."/>
            <person name="Rajput S."/>
            <person name="Deng P."/>
            <person name="Jia W."/>
            <person name="Huang R."/>
            <person name="Zhang M."/>
            <person name="Sun Y."/>
            <person name="Hu J."/>
            <person name="Fu X."/>
            <person name="Schnable P.S."/>
            <person name="Li F."/>
            <person name="Zhang H."/>
            <person name="Feng B."/>
            <person name="Zhu X."/>
            <person name="Liu R."/>
            <person name="Schnable J.C."/>
            <person name="Zhu J.-K."/>
            <person name="Zhang H."/>
        </authorList>
    </citation>
    <scope>NUCLEOTIDE SEQUENCE [LARGE SCALE GENOMIC DNA]</scope>
</reference>
<keyword evidence="2" id="KW-1185">Reference proteome</keyword>
<dbReference type="EMBL" id="PQIB02000015">
    <property type="protein sequence ID" value="RLM65170.1"/>
    <property type="molecule type" value="Genomic_DNA"/>
</dbReference>
<evidence type="ECO:0000313" key="1">
    <source>
        <dbReference type="EMBL" id="RLM65170.1"/>
    </source>
</evidence>
<evidence type="ECO:0000313" key="2">
    <source>
        <dbReference type="Proteomes" id="UP000275267"/>
    </source>
</evidence>
<dbReference type="OrthoDB" id="10603310at2759"/>
<dbReference type="AlphaFoldDB" id="A0A3L6PYE6"/>
<gene>
    <name evidence="1" type="ORF">C2845_PM16G05800</name>
</gene>
<sequence>MVADTWVHSTYASLSLQFRVVVRVVFDQNSGHSQLLHPCSLQPGPAPLTPCHAPVNLRVRFSTRSNRDPSTPREYTEKHAAIAIPIGKPSAIPSASTSPHPARCSLATRRRAAALLPAAYADT</sequence>
<organism evidence="1 2">
    <name type="scientific">Panicum miliaceum</name>
    <name type="common">Proso millet</name>
    <name type="synonym">Broomcorn millet</name>
    <dbReference type="NCBI Taxonomy" id="4540"/>
    <lineage>
        <taxon>Eukaryota</taxon>
        <taxon>Viridiplantae</taxon>
        <taxon>Streptophyta</taxon>
        <taxon>Embryophyta</taxon>
        <taxon>Tracheophyta</taxon>
        <taxon>Spermatophyta</taxon>
        <taxon>Magnoliopsida</taxon>
        <taxon>Liliopsida</taxon>
        <taxon>Poales</taxon>
        <taxon>Poaceae</taxon>
        <taxon>PACMAD clade</taxon>
        <taxon>Panicoideae</taxon>
        <taxon>Panicodae</taxon>
        <taxon>Paniceae</taxon>
        <taxon>Panicinae</taxon>
        <taxon>Panicum</taxon>
        <taxon>Panicum sect. Panicum</taxon>
    </lineage>
</organism>
<comment type="caution">
    <text evidence="1">The sequence shown here is derived from an EMBL/GenBank/DDBJ whole genome shotgun (WGS) entry which is preliminary data.</text>
</comment>
<name>A0A3L6PYE6_PANMI</name>
<accession>A0A3L6PYE6</accession>
<dbReference type="Proteomes" id="UP000275267">
    <property type="component" value="Unassembled WGS sequence"/>
</dbReference>
<protein>
    <submittedName>
        <fullName evidence="1">Uncharacterized protein</fullName>
    </submittedName>
</protein>